<dbReference type="Proteomes" id="UP000494165">
    <property type="component" value="Unassembled WGS sequence"/>
</dbReference>
<dbReference type="SUPFAM" id="SSF57625">
    <property type="entry name" value="Invertebrate chitin-binding proteins"/>
    <property type="match status" value="2"/>
</dbReference>
<evidence type="ECO:0000259" key="2">
    <source>
        <dbReference type="PROSITE" id="PS50940"/>
    </source>
</evidence>
<dbReference type="InterPro" id="IPR002557">
    <property type="entry name" value="Chitin-bd_dom"/>
</dbReference>
<dbReference type="EMBL" id="CADEPI010000469">
    <property type="protein sequence ID" value="CAB3386315.1"/>
    <property type="molecule type" value="Genomic_DNA"/>
</dbReference>
<protein>
    <recommendedName>
        <fullName evidence="2">Chitin-binding type-2 domain-containing protein</fullName>
    </recommendedName>
</protein>
<organism evidence="3 4">
    <name type="scientific">Cloeon dipterum</name>
    <dbReference type="NCBI Taxonomy" id="197152"/>
    <lineage>
        <taxon>Eukaryota</taxon>
        <taxon>Metazoa</taxon>
        <taxon>Ecdysozoa</taxon>
        <taxon>Arthropoda</taxon>
        <taxon>Hexapoda</taxon>
        <taxon>Insecta</taxon>
        <taxon>Pterygota</taxon>
        <taxon>Palaeoptera</taxon>
        <taxon>Ephemeroptera</taxon>
        <taxon>Pisciforma</taxon>
        <taxon>Baetidae</taxon>
        <taxon>Cloeon</taxon>
    </lineage>
</organism>
<dbReference type="InterPro" id="IPR036508">
    <property type="entry name" value="Chitin-bd_dom_sf"/>
</dbReference>
<dbReference type="GO" id="GO:0005576">
    <property type="term" value="C:extracellular region"/>
    <property type="evidence" value="ECO:0007669"/>
    <property type="project" value="InterPro"/>
</dbReference>
<dbReference type="GO" id="GO:0008061">
    <property type="term" value="F:chitin binding"/>
    <property type="evidence" value="ECO:0007669"/>
    <property type="project" value="InterPro"/>
</dbReference>
<dbReference type="SMART" id="SM00494">
    <property type="entry name" value="ChtBD2"/>
    <property type="match status" value="2"/>
</dbReference>
<dbReference type="PROSITE" id="PS50940">
    <property type="entry name" value="CHIT_BIND_II"/>
    <property type="match status" value="1"/>
</dbReference>
<dbReference type="Pfam" id="PF01607">
    <property type="entry name" value="CBM_14"/>
    <property type="match status" value="2"/>
</dbReference>
<evidence type="ECO:0000313" key="3">
    <source>
        <dbReference type="EMBL" id="CAB3386315.1"/>
    </source>
</evidence>
<dbReference type="Gene3D" id="2.170.140.10">
    <property type="entry name" value="Chitin binding domain"/>
    <property type="match status" value="2"/>
</dbReference>
<evidence type="ECO:0000256" key="1">
    <source>
        <dbReference type="SAM" id="SignalP"/>
    </source>
</evidence>
<keyword evidence="1" id="KW-0732">Signal</keyword>
<feature type="domain" description="Chitin-binding type-2" evidence="2">
    <location>
        <begin position="94"/>
        <end position="152"/>
    </location>
</feature>
<reference evidence="3 4" key="1">
    <citation type="submission" date="2020-04" db="EMBL/GenBank/DDBJ databases">
        <authorList>
            <person name="Alioto T."/>
            <person name="Alioto T."/>
            <person name="Gomez Garrido J."/>
        </authorList>
    </citation>
    <scope>NUCLEOTIDE SEQUENCE [LARGE SCALE GENOMIC DNA]</scope>
</reference>
<accession>A0A8S1E0I4</accession>
<name>A0A8S1E0I4_9INSE</name>
<dbReference type="OrthoDB" id="6020543at2759"/>
<dbReference type="PROSITE" id="PS51257">
    <property type="entry name" value="PROKAR_LIPOPROTEIN"/>
    <property type="match status" value="1"/>
</dbReference>
<evidence type="ECO:0000313" key="4">
    <source>
        <dbReference type="Proteomes" id="UP000494165"/>
    </source>
</evidence>
<sequence>MKLYLILFMAIVMVGCEESATELTTNDTDTDSDPQAVPPATAQVAQEKCSPSGFRCLGNIIYSQCGKGFGKNVLFCRKGRICDDTGLEVCIPKPPACEEEGAFMMPGYCNLYYMCIVTGDSLKQFVGSCEPGFEFSLSTGKCVYPAEAGCSIQREITPPPIVTKPQLEITQPPTAQKEGIFKCRNPGVFADPASCNHFFVCSKGWMLIFGNQLSATRMTCPNWLPYFNAEKGVCWMYNTYCSKF</sequence>
<feature type="signal peptide" evidence="1">
    <location>
        <begin position="1"/>
        <end position="16"/>
    </location>
</feature>
<dbReference type="AlphaFoldDB" id="A0A8S1E0I4"/>
<keyword evidence="4" id="KW-1185">Reference proteome</keyword>
<gene>
    <name evidence="3" type="ORF">CLODIP_2_CD05956</name>
</gene>
<comment type="caution">
    <text evidence="3">The sequence shown here is derived from an EMBL/GenBank/DDBJ whole genome shotgun (WGS) entry which is preliminary data.</text>
</comment>
<proteinExistence type="predicted"/>
<feature type="chain" id="PRO_5035846593" description="Chitin-binding type-2 domain-containing protein" evidence="1">
    <location>
        <begin position="17"/>
        <end position="244"/>
    </location>
</feature>